<gene>
    <name evidence="1" type="ORF">DF3PB_3540004</name>
</gene>
<accession>A0A380TH00</accession>
<dbReference type="EMBL" id="UIDG01000284">
    <property type="protein sequence ID" value="SUS06973.1"/>
    <property type="molecule type" value="Genomic_DNA"/>
</dbReference>
<evidence type="ECO:0000313" key="1">
    <source>
        <dbReference type="EMBL" id="SUS06973.1"/>
    </source>
</evidence>
<protein>
    <submittedName>
        <fullName evidence="1">Uncharacterized protein</fullName>
    </submittedName>
</protein>
<dbReference type="AlphaFoldDB" id="A0A380TH00"/>
<proteinExistence type="predicted"/>
<reference evidence="1" key="1">
    <citation type="submission" date="2018-07" db="EMBL/GenBank/DDBJ databases">
        <authorList>
            <person name="Quirk P.G."/>
            <person name="Krulwich T.A."/>
        </authorList>
    </citation>
    <scope>NUCLEOTIDE SEQUENCE</scope>
</reference>
<name>A0A380TH00_9ZZZZ</name>
<organism evidence="1">
    <name type="scientific">metagenome</name>
    <dbReference type="NCBI Taxonomy" id="256318"/>
    <lineage>
        <taxon>unclassified sequences</taxon>
        <taxon>metagenomes</taxon>
    </lineage>
</organism>
<sequence length="125" mass="14663">MSVDHYVPISRRVDLAYEWSNYRLACLTMNARKRDFESVLDPFSLPPETFHLELVTGRIYPNPALSGPDAKEAQDTIDRLKLDNSGNRELRARRYQDYCESNLPEDYLRRHSPFIWFEAGRQGLL</sequence>